<dbReference type="EMBL" id="FNJJ01000016">
    <property type="protein sequence ID" value="SDQ02031.1"/>
    <property type="molecule type" value="Genomic_DNA"/>
</dbReference>
<feature type="domain" description="Aminomethyltransferase C-terminal" evidence="3">
    <location>
        <begin position="692"/>
        <end position="773"/>
    </location>
</feature>
<dbReference type="SUPFAM" id="SSF101790">
    <property type="entry name" value="Aminomethyltransferase beta-barrel domain"/>
    <property type="match status" value="1"/>
</dbReference>
<evidence type="ECO:0000259" key="2">
    <source>
        <dbReference type="Pfam" id="PF01571"/>
    </source>
</evidence>
<reference evidence="6" key="1">
    <citation type="submission" date="2016-10" db="EMBL/GenBank/DDBJ databases">
        <authorList>
            <person name="Varghese N."/>
            <person name="Submissions S."/>
        </authorList>
    </citation>
    <scope>NUCLEOTIDE SEQUENCE [LARGE SCALE GENOMIC DNA]</scope>
    <source>
        <strain evidence="6">JCM 18416</strain>
    </source>
</reference>
<name>A0A1H0XGT2_9GAMM</name>
<dbReference type="GeneID" id="300933853"/>
<dbReference type="InterPro" id="IPR027266">
    <property type="entry name" value="TrmE/GcvT-like"/>
</dbReference>
<dbReference type="InterPro" id="IPR013977">
    <property type="entry name" value="GcvT_C"/>
</dbReference>
<dbReference type="PANTHER" id="PTHR43757:SF2">
    <property type="entry name" value="AMINOMETHYLTRANSFERASE, MITOCHONDRIAL"/>
    <property type="match status" value="1"/>
</dbReference>
<proteinExistence type="predicted"/>
<keyword evidence="5" id="KW-0808">Transferase</keyword>
<dbReference type="Pfam" id="PF08669">
    <property type="entry name" value="GCV_T_C"/>
    <property type="match status" value="1"/>
</dbReference>
<accession>A0A1H0XGT2</accession>
<evidence type="ECO:0000313" key="6">
    <source>
        <dbReference type="Proteomes" id="UP000199460"/>
    </source>
</evidence>
<dbReference type="Pfam" id="PF09347">
    <property type="entry name" value="DUF1989"/>
    <property type="match status" value="1"/>
</dbReference>
<dbReference type="Gene3D" id="3.30.1360.120">
    <property type="entry name" value="Probable tRNA modification gtpase trme, domain 1"/>
    <property type="match status" value="1"/>
</dbReference>
<evidence type="ECO:0000313" key="5">
    <source>
        <dbReference type="EMBL" id="SDQ02031.1"/>
    </source>
</evidence>
<dbReference type="OrthoDB" id="9774591at2"/>
<dbReference type="GO" id="GO:0005829">
    <property type="term" value="C:cytosol"/>
    <property type="evidence" value="ECO:0007669"/>
    <property type="project" value="TreeGrafter"/>
</dbReference>
<feature type="domain" description="GCVT N-terminal" evidence="2">
    <location>
        <begin position="411"/>
        <end position="670"/>
    </location>
</feature>
<dbReference type="PANTHER" id="PTHR43757">
    <property type="entry name" value="AMINOMETHYLTRANSFERASE"/>
    <property type="match status" value="1"/>
</dbReference>
<keyword evidence="6" id="KW-1185">Reference proteome</keyword>
<evidence type="ECO:0000259" key="3">
    <source>
        <dbReference type="Pfam" id="PF08669"/>
    </source>
</evidence>
<feature type="domain" description="DUF1989" evidence="4">
    <location>
        <begin position="184"/>
        <end position="351"/>
    </location>
</feature>
<dbReference type="Pfam" id="PF01571">
    <property type="entry name" value="GCV_T"/>
    <property type="match status" value="1"/>
</dbReference>
<dbReference type="RefSeq" id="WP_090434160.1">
    <property type="nucleotide sequence ID" value="NZ_FNJJ01000016.1"/>
</dbReference>
<evidence type="ECO:0000256" key="1">
    <source>
        <dbReference type="ARBA" id="ARBA00022576"/>
    </source>
</evidence>
<dbReference type="InterPro" id="IPR029043">
    <property type="entry name" value="GcvT/YgfZ_C"/>
</dbReference>
<protein>
    <submittedName>
        <fullName evidence="5">Aminomethyltransferase</fullName>
    </submittedName>
</protein>
<keyword evidence="1" id="KW-0032">Aminotransferase</keyword>
<dbReference type="InterPro" id="IPR018959">
    <property type="entry name" value="DUF1989"/>
</dbReference>
<dbReference type="GO" id="GO:0032259">
    <property type="term" value="P:methylation"/>
    <property type="evidence" value="ECO:0007669"/>
    <property type="project" value="UniProtKB-KW"/>
</dbReference>
<dbReference type="SUPFAM" id="SSF103025">
    <property type="entry name" value="Folate-binding domain"/>
    <property type="match status" value="1"/>
</dbReference>
<organism evidence="5 6">
    <name type="scientific">Ectopseudomonas guguanensis</name>
    <dbReference type="NCBI Taxonomy" id="1198456"/>
    <lineage>
        <taxon>Bacteria</taxon>
        <taxon>Pseudomonadati</taxon>
        <taxon>Pseudomonadota</taxon>
        <taxon>Gammaproteobacteria</taxon>
        <taxon>Pseudomonadales</taxon>
        <taxon>Pseudomonadaceae</taxon>
        <taxon>Ectopseudomonas</taxon>
    </lineage>
</organism>
<dbReference type="InterPro" id="IPR028896">
    <property type="entry name" value="GcvT/YgfZ/DmdA"/>
</dbReference>
<dbReference type="AlphaFoldDB" id="A0A1H0XGT2"/>
<keyword evidence="5" id="KW-0489">Methyltransferase</keyword>
<dbReference type="InterPro" id="IPR006222">
    <property type="entry name" value="GCVT_N"/>
</dbReference>
<sequence length="781" mass="85665">MNLPVISRPLEPALFARAPGLERHRVAPGGLTVIALEPGDRLEVIDLEGDQRAELLAFDETGREALAALGLLSSPGANFIGLLLNDGSRESQHVANGLRKRHIDARHLPTAARLWPAGTPAGFSRSLTASANLLVIAAAPGGQVAVDSQQRTSELRLIIQRANPSSLLVPALPAPLGELVDEFTIAPGTARDYIVAPGQYIQVIDVAGRQCSDFVAFDRRGLDAGREIDLDPTVTRTLNGNAYPGPGLFSRFFDRDLQPMLEVVRDTVGRHDTFALACTARYYEAQGYFGHANCSDNISRALAAHGVQGRRGWPAINFFFNTGVDAHQQLTLDEPWSRPGDYVLLRAMRELVCASSSCPDDIDPANGWQPTDIHIRVYADKERFSIAMANRKTPDADPVLTRESGFHPGTSALTRQFVNYRGWWTPTQFDGYGTLAEYHACREKVAVMDLSALRKFEVLGPDAEALLNHCLTRDVRKLSVGQVVYSAMCHEHGGMLDDGTLLRLGPDAFRWIGGEDFGGDWLRQQAEKLGMKVWIKSASEQIHNIAVQGPLARELLKQMIWTPGTQPKLEELGWFRFLIGRLDDYDGAPLMVSRTGYTGELGYEIWCHPNDAMQLWQRLWQLGEPLGLAPLGLHALDMLRIEAGLIFAGYEFSDQTDPFEAGIGFCVPLKSKQDDFIGRDALLRRKEHPMQQLVGLQLDGNEPAAHGDCVHVGRARVGVITSATRSPVLGKNIALCRLAVDYCAPGTRVEIGKLDGQQKRIGATVAASTVAYDPDKSRVRA</sequence>
<dbReference type="Proteomes" id="UP000199460">
    <property type="component" value="Unassembled WGS sequence"/>
</dbReference>
<dbReference type="GO" id="GO:0008168">
    <property type="term" value="F:methyltransferase activity"/>
    <property type="evidence" value="ECO:0007669"/>
    <property type="project" value="UniProtKB-KW"/>
</dbReference>
<evidence type="ECO:0000259" key="4">
    <source>
        <dbReference type="Pfam" id="PF09347"/>
    </source>
</evidence>
<dbReference type="GO" id="GO:0008483">
    <property type="term" value="F:transaminase activity"/>
    <property type="evidence" value="ECO:0007669"/>
    <property type="project" value="UniProtKB-KW"/>
</dbReference>
<gene>
    <name evidence="5" type="ORF">SAMN05216213_11664</name>
</gene>